<feature type="compositionally biased region" description="Basic and acidic residues" evidence="1">
    <location>
        <begin position="746"/>
        <end position="757"/>
    </location>
</feature>
<feature type="compositionally biased region" description="Polar residues" evidence="1">
    <location>
        <begin position="584"/>
        <end position="594"/>
    </location>
</feature>
<organism evidence="2">
    <name type="scientific">Toxoplasma gondii (strain ATCC 50861 / VEG)</name>
    <dbReference type="NCBI Taxonomy" id="432359"/>
    <lineage>
        <taxon>Eukaryota</taxon>
        <taxon>Sar</taxon>
        <taxon>Alveolata</taxon>
        <taxon>Apicomplexa</taxon>
        <taxon>Conoidasida</taxon>
        <taxon>Coccidia</taxon>
        <taxon>Eucoccidiorida</taxon>
        <taxon>Eimeriorina</taxon>
        <taxon>Sarcocystidae</taxon>
        <taxon>Toxoplasma</taxon>
    </lineage>
</organism>
<feature type="compositionally biased region" description="Polar residues" evidence="1">
    <location>
        <begin position="608"/>
        <end position="621"/>
    </location>
</feature>
<feature type="region of interest" description="Disordered" evidence="1">
    <location>
        <begin position="1307"/>
        <end position="1327"/>
    </location>
</feature>
<sequence>MRRPRMRKLPQLSNCPAFQLTSSLLAPRQREENLGMQPRTLRSTSLPPCGNYSKQSTVRSAVRKDSGVPSGQNQQRPHKIICGRAPGQGGYSSPEHILKQRFRSSIASLGFTQNHYSKGTSLPPVSAPYNDKTPLLGDTKLGPCPSVQRSQETEVPSGCAPRSLKSPEVSFLTARSLPSGDNLASESVVDETESKKVIESGLNERLEAKHDEPCFAWTRQGEWEGPTIEAERLPNHSNYRPMSQREVYGKNCLDGAARKLADFSLKTKECYEVGLKDSQDLSSCPQGDEVCKTRLEWEQLTRQNVRSCMHSQACLPPTKAHQEHLSNNEAREFSHYERNHDEEKKPREQALTESCGASVSFCCAKRDTRSALSPHSPVQKSEGGTQTKVAHGRKKVTSGADAEKNADLHIDRQDRRVQELLRQSSNRYVRRKALIFIRCVHSLLFPIVPTDSTPCRKSTKTNERPTTISNDHRTVELAVATCGSMNPFVVTRRRSVGLLPSERAAGRSFATDCARSNGSRRRSSSPVACNDTKHLPVFWTKKDESREYSGSRQYYVANQKNGRSLRVHVALEDAACPKGDRTTQKSLSSGTAPTQKELERRRVPVHNEGTSKNPARLTQSSKRAHRAEQNVPQHHDRSAGKATQAGSVVVKEQVVRHHDCVRNTSHGNTTDTTKEKATIEKTESIDRQILEHSWMFPRDEYRPPLSPEIPFSLDDDDEDSFFNISQIDTKSSILAQQATCRVTRLEPEENDADKVHGESSFSPDGTVRGNQESPASFQSTLVATKHTIPSTAREEDRFVSVVESVAPHPLPTKSEQLQEFDLLEKRACPTSVCSEHRRSHMEELGWSALNGRSRSAEELRDKRISRPYRNHAATAEVILFPVSSSPNARQVIGTQGTAMAVDCSMRFLSKEMALPRRGHSEGINYVTKISEMGTEFPLKSSGCLNTCVSPPCSLSQSGHRSYGGHTIEGRSKESASERMSCAGRNSVWPSAVPVSRAASVGKKNLREKGENSGCLSCHISCDSCSTVDTVSRRVSECHQGRGVLYTPAESPLPTDFDDFPSDRWDTEYEALQQSRFFCASAKNDPSQQDDKGSKATLSHRCQHQGGIPASAVEVPGRSNSSRVEVVNETHYASSHSIVGDNLKLPQNFCAGTRSKETTHKSRTSVHTATSQLNSNGPVSENSGGPTYGKTLARNSQRHTVKLRSEIKARRNLRAPTAYGEDERQSPVTDPVVCSWSHPKKAEWGRRFRIPYENMEEKLFRRVREWKETTRIAANIAESVESSTSCFLRQSASQKDFPAINWKTWTGDAQGQDSCSSDNHENPPMQTSGSILSEAITESKRYCFSHSSCVHLGGQSCILSSSGCSPIDTSVTDSLIRKAAFFVRNRQSLPLQDADACLFERETQLRGCQNEGKNDGKYCGKDIENIAPNGARLRSQAEAIEGGNANFEENAWSLGRWSAVVCTPWKLLTAPLFLEFSSSSSPDETEADSSDWSSSSPGSAESTPRSCLRPHASCPDASFVGCAHAQPREPPLRLASGGFCQDDLGGSISSISTNSEKERNYSALVTAPVGSSRSLAVERNELQDATVCCSRWFKRARRHIPPSAAGNCRQRIPHPVEDKSSANAMSLHRKIPADLACTGKERQTHSSDPVRRGCKGNDTDAENERQFDEEEKGLQVVQTKRWSRSSWFWWKPIIAAWADRSNTPGSASHTSLLNVSAPT</sequence>
<feature type="region of interest" description="Disordered" evidence="1">
    <location>
        <begin position="35"/>
        <end position="78"/>
    </location>
</feature>
<feature type="compositionally biased region" description="Polar residues" evidence="1">
    <location>
        <begin position="371"/>
        <end position="388"/>
    </location>
</feature>
<accession>A0A0F7VC34</accession>
<dbReference type="EMBL" id="LN714502">
    <property type="protein sequence ID" value="CEL78189.1"/>
    <property type="molecule type" value="Genomic_DNA"/>
</dbReference>
<feature type="region of interest" description="Disordered" evidence="1">
    <location>
        <begin position="371"/>
        <end position="410"/>
    </location>
</feature>
<feature type="region of interest" description="Disordered" evidence="1">
    <location>
        <begin position="1634"/>
        <end position="1672"/>
    </location>
</feature>
<feature type="compositionally biased region" description="Basic and acidic residues" evidence="1">
    <location>
        <begin position="1638"/>
        <end position="1665"/>
    </location>
</feature>
<protein>
    <submittedName>
        <fullName evidence="2">Uncharacterized protein</fullName>
    </submittedName>
</protein>
<gene>
    <name evidence="2" type="ORF">BN1205_071523</name>
</gene>
<feature type="region of interest" description="Disordered" evidence="1">
    <location>
        <begin position="1153"/>
        <end position="1200"/>
    </location>
</feature>
<feature type="compositionally biased region" description="Polar residues" evidence="1">
    <location>
        <begin position="1307"/>
        <end position="1316"/>
    </location>
</feature>
<name>A0A0F7VC34_TOXGV</name>
<feature type="region of interest" description="Disordered" evidence="1">
    <location>
        <begin position="746"/>
        <end position="794"/>
    </location>
</feature>
<feature type="region of interest" description="Disordered" evidence="1">
    <location>
        <begin position="1699"/>
        <end position="1718"/>
    </location>
</feature>
<reference evidence="2" key="1">
    <citation type="journal article" date="2015" name="PLoS ONE">
        <title>Comprehensive Evaluation of Toxoplasma gondii VEG and Neospora caninum LIV Genomes with Tachyzoite Stage Transcriptome and Proteome Defines Novel Transcript Features.</title>
        <authorList>
            <person name="Ramaprasad A."/>
            <person name="Mourier T."/>
            <person name="Naeem R."/>
            <person name="Malas T.B."/>
            <person name="Moussa E."/>
            <person name="Panigrahi A."/>
            <person name="Vermont S.J."/>
            <person name="Otto T.D."/>
            <person name="Wastling J."/>
            <person name="Pain A."/>
        </authorList>
    </citation>
    <scope>NUCLEOTIDE SEQUENCE</scope>
    <source>
        <strain evidence="2">VEG</strain>
    </source>
</reference>
<feature type="compositionally biased region" description="Polar residues" evidence="1">
    <location>
        <begin position="40"/>
        <end position="59"/>
    </location>
</feature>
<evidence type="ECO:0000256" key="1">
    <source>
        <dbReference type="SAM" id="MobiDB-lite"/>
    </source>
</evidence>
<feature type="compositionally biased region" description="Polar residues" evidence="1">
    <location>
        <begin position="1164"/>
        <end position="1184"/>
    </location>
</feature>
<proteinExistence type="predicted"/>
<feature type="compositionally biased region" description="Low complexity" evidence="1">
    <location>
        <begin position="1489"/>
        <end position="1505"/>
    </location>
</feature>
<evidence type="ECO:0000313" key="2">
    <source>
        <dbReference type="EMBL" id="CEL78189.1"/>
    </source>
</evidence>
<feature type="compositionally biased region" description="Basic and acidic residues" evidence="1">
    <location>
        <begin position="401"/>
        <end position="410"/>
    </location>
</feature>
<feature type="region of interest" description="Disordered" evidence="1">
    <location>
        <begin position="1477"/>
        <end position="1506"/>
    </location>
</feature>
<feature type="compositionally biased region" description="Polar residues" evidence="1">
    <location>
        <begin position="759"/>
        <end position="790"/>
    </location>
</feature>
<feature type="region of interest" description="Disordered" evidence="1">
    <location>
        <begin position="576"/>
        <end position="646"/>
    </location>
</feature>